<keyword evidence="3" id="KW-0378">Hydrolase</keyword>
<dbReference type="EMBL" id="CP045725">
    <property type="protein sequence ID" value="QGF23033.1"/>
    <property type="molecule type" value="Genomic_DNA"/>
</dbReference>
<feature type="domain" description="Alpha-L-rhamnosidase C-terminal" evidence="7">
    <location>
        <begin position="775"/>
        <end position="850"/>
    </location>
</feature>
<dbReference type="InterPro" id="IPR035396">
    <property type="entry name" value="Bac_rhamnosid6H"/>
</dbReference>
<evidence type="ECO:0000256" key="2">
    <source>
        <dbReference type="ARBA" id="ARBA00012652"/>
    </source>
</evidence>
<evidence type="ECO:0000256" key="3">
    <source>
        <dbReference type="ARBA" id="ARBA00022801"/>
    </source>
</evidence>
<keyword evidence="9" id="KW-1185">Reference proteome</keyword>
<dbReference type="KEGG" id="rain:Rai3103_04410"/>
<feature type="domain" description="Alpha-L-rhamnosidase concanavalin-like" evidence="4">
    <location>
        <begin position="319"/>
        <end position="420"/>
    </location>
</feature>
<dbReference type="InterPro" id="IPR016007">
    <property type="entry name" value="Alpha_rhamnosid"/>
</dbReference>
<dbReference type="InterPro" id="IPR035398">
    <property type="entry name" value="Bac_rhamnosid_C"/>
</dbReference>
<feature type="domain" description="Bacterial alpha-L-rhamnosidase N-terminal" evidence="5">
    <location>
        <begin position="141"/>
        <end position="309"/>
    </location>
</feature>
<dbReference type="GO" id="GO:0005975">
    <property type="term" value="P:carbohydrate metabolic process"/>
    <property type="evidence" value="ECO:0007669"/>
    <property type="project" value="InterPro"/>
</dbReference>
<dbReference type="InterPro" id="IPR012341">
    <property type="entry name" value="6hp_glycosidase-like_sf"/>
</dbReference>
<dbReference type="RefSeq" id="WP_153571560.1">
    <property type="nucleotide sequence ID" value="NZ_CP045725.1"/>
</dbReference>
<evidence type="ECO:0000259" key="7">
    <source>
        <dbReference type="Pfam" id="PF17390"/>
    </source>
</evidence>
<dbReference type="PANTHER" id="PTHR33307:SF6">
    <property type="entry name" value="ALPHA-RHAMNOSIDASE (EUROFUNG)-RELATED"/>
    <property type="match status" value="1"/>
</dbReference>
<dbReference type="Proteomes" id="UP000386847">
    <property type="component" value="Chromosome"/>
</dbReference>
<evidence type="ECO:0000259" key="5">
    <source>
        <dbReference type="Pfam" id="PF08531"/>
    </source>
</evidence>
<dbReference type="SUPFAM" id="SSF48208">
    <property type="entry name" value="Six-hairpin glycosidases"/>
    <property type="match status" value="1"/>
</dbReference>
<proteinExistence type="predicted"/>
<evidence type="ECO:0000259" key="4">
    <source>
        <dbReference type="Pfam" id="PF05592"/>
    </source>
</evidence>
<evidence type="ECO:0000256" key="1">
    <source>
        <dbReference type="ARBA" id="ARBA00001445"/>
    </source>
</evidence>
<sequence length="887" mass="96320">MNVTGLRAEYTPDALGLGTTIPRLSWQITDAPTGWAQASATIEITDATGTPATFTAEGPDQVLVAWPGIPLASRERRTIRVRTTGADGSASDWSEPLAVEAGLLDSSDWTARLVHPAPDAAGPTPHPAMLLRREITLRETPVSARLYLTAQGLFEAELNGRRLGDVELAPGWTSYHHRLQYLTFDVTDQLTAGPNVLGAWLADGWYRGYVGFDGGVRNLYGDRTGLLAQLEVTYADGSAQTVSTDESWRSTPSPITATGLYEGETYDARALPAGWSGPGFDDTRWGGVTLGELDTATLVAPLGPPVRCTDELPVLEVITTPSGRTILDFGQNASGRLRIRVTGRAGDVVTVRHAEVLENGELGVRPLRRAAATDRYVLTGDSEEVWEPRFTIHGFRYAEIDGWPEEAGPLAESITYRVLHSDLERTGWWSSSDELLNRLHENVLWGLRSNFVSIPTDCPQRDERLGWTGDIGVFAPTASYLYDTAGFLGGWLHDLAAEQADFGGMTPIYVPYLTLGFPNMPLAAWGDAATLVPWAVYQRCGDHEVLARQFDSMTSWVDLVAQRAGESLIWDGDVQLGDWLDPTAPPDNPAEARTAPELVATAYFALSARITGRAAEVLGRTELARHYTELSERVAEAFRHEFTTPHGRLASDSQTAYAVALEFDLLTEPEARRRAADHLAEIVVANNHRVGTGFVGTPLICDALANNGHLDTAYHLLTNDACPSWLYTVSMGATTMWERWDSMLPDGSINPGDMTSFNHYALGAVADFLHRVLGGLEPVAPGYRRVRIAPRPGAGLTCASATHRSPYGEVAVSWRREGEQLTLDVTVPVGVTAVIDLPELATEVGHGQHSFTTHYRAPEADPPRPPAMSLFERAMAAAREATGATLA</sequence>
<dbReference type="PIRSF" id="PIRSF010631">
    <property type="entry name" value="A-rhamnsds"/>
    <property type="match status" value="1"/>
</dbReference>
<name>A0A5Q2FD74_9ACTN</name>
<dbReference type="Gene3D" id="2.60.420.10">
    <property type="entry name" value="Maltose phosphorylase, domain 3"/>
    <property type="match status" value="1"/>
</dbReference>
<protein>
    <recommendedName>
        <fullName evidence="2">alpha-L-rhamnosidase</fullName>
        <ecNumber evidence="2">3.2.1.40</ecNumber>
    </recommendedName>
</protein>
<gene>
    <name evidence="8" type="ORF">Rai3103_04410</name>
</gene>
<dbReference type="Pfam" id="PF17389">
    <property type="entry name" value="Bac_rhamnosid6H"/>
    <property type="match status" value="1"/>
</dbReference>
<dbReference type="Pfam" id="PF08531">
    <property type="entry name" value="Bac_rhamnosid_N"/>
    <property type="match status" value="1"/>
</dbReference>
<organism evidence="8 9">
    <name type="scientific">Raineyella fluvialis</name>
    <dbReference type="NCBI Taxonomy" id="2662261"/>
    <lineage>
        <taxon>Bacteria</taxon>
        <taxon>Bacillati</taxon>
        <taxon>Actinomycetota</taxon>
        <taxon>Actinomycetes</taxon>
        <taxon>Propionibacteriales</taxon>
        <taxon>Propionibacteriaceae</taxon>
        <taxon>Raineyella</taxon>
    </lineage>
</organism>
<reference evidence="8 9" key="1">
    <citation type="submission" date="2019-10" db="EMBL/GenBank/DDBJ databases">
        <title>Genomic analysis of Raineyella sp. CBA3103.</title>
        <authorList>
            <person name="Roh S.W."/>
        </authorList>
    </citation>
    <scope>NUCLEOTIDE SEQUENCE [LARGE SCALE GENOMIC DNA]</scope>
    <source>
        <strain evidence="8 9">CBA3103</strain>
    </source>
</reference>
<dbReference type="GO" id="GO:0030596">
    <property type="term" value="F:alpha-L-rhamnosidase activity"/>
    <property type="evidence" value="ECO:0007669"/>
    <property type="project" value="UniProtKB-EC"/>
</dbReference>
<dbReference type="InterPro" id="IPR013737">
    <property type="entry name" value="Bac_rhamnosid_N"/>
</dbReference>
<dbReference type="Gene3D" id="1.50.10.10">
    <property type="match status" value="1"/>
</dbReference>
<dbReference type="Pfam" id="PF05592">
    <property type="entry name" value="Bac_rhamnosid"/>
    <property type="match status" value="1"/>
</dbReference>
<dbReference type="PANTHER" id="PTHR33307">
    <property type="entry name" value="ALPHA-RHAMNOSIDASE (EUROFUNG)"/>
    <property type="match status" value="1"/>
</dbReference>
<dbReference type="InterPro" id="IPR008902">
    <property type="entry name" value="Rhamnosid_concanavalin"/>
</dbReference>
<dbReference type="Gene3D" id="2.60.120.260">
    <property type="entry name" value="Galactose-binding domain-like"/>
    <property type="match status" value="2"/>
</dbReference>
<evidence type="ECO:0000259" key="6">
    <source>
        <dbReference type="Pfam" id="PF17389"/>
    </source>
</evidence>
<dbReference type="Pfam" id="PF17390">
    <property type="entry name" value="Bac_rhamnosid_C"/>
    <property type="match status" value="1"/>
</dbReference>
<dbReference type="EC" id="3.2.1.40" evidence="2"/>
<dbReference type="InterPro" id="IPR013783">
    <property type="entry name" value="Ig-like_fold"/>
</dbReference>
<comment type="catalytic activity">
    <reaction evidence="1">
        <text>Hydrolysis of terminal non-reducing alpha-L-rhamnose residues in alpha-L-rhamnosides.</text>
        <dbReference type="EC" id="3.2.1.40"/>
    </reaction>
</comment>
<dbReference type="Gene3D" id="2.60.40.10">
    <property type="entry name" value="Immunoglobulins"/>
    <property type="match status" value="1"/>
</dbReference>
<dbReference type="InterPro" id="IPR008928">
    <property type="entry name" value="6-hairpin_glycosidase_sf"/>
</dbReference>
<evidence type="ECO:0000313" key="9">
    <source>
        <dbReference type="Proteomes" id="UP000386847"/>
    </source>
</evidence>
<dbReference type="AlphaFoldDB" id="A0A5Q2FD74"/>
<accession>A0A5Q2FD74</accession>
<feature type="domain" description="Alpha-L-rhamnosidase six-hairpin glycosidase" evidence="6">
    <location>
        <begin position="424"/>
        <end position="772"/>
    </location>
</feature>
<dbReference type="Pfam" id="PF25788">
    <property type="entry name" value="Ig_Rha78A_N"/>
    <property type="match status" value="1"/>
</dbReference>
<evidence type="ECO:0000313" key="8">
    <source>
        <dbReference type="EMBL" id="QGF23033.1"/>
    </source>
</evidence>